<dbReference type="Pfam" id="PF26622">
    <property type="entry name" value="DUF8199"/>
    <property type="match status" value="1"/>
</dbReference>
<dbReference type="EMBL" id="VCEJ01000005">
    <property type="protein sequence ID" value="TLU98835.1"/>
    <property type="molecule type" value="Genomic_DNA"/>
</dbReference>
<dbReference type="InterPro" id="IPR058060">
    <property type="entry name" value="HYC_CC_PP"/>
</dbReference>
<accession>A0A5R9KRB9</accession>
<protein>
    <submittedName>
        <fullName evidence="1">Uncharacterized protein</fullName>
    </submittedName>
</protein>
<reference evidence="1 2" key="1">
    <citation type="submission" date="2019-05" db="EMBL/GenBank/DDBJ databases">
        <authorList>
            <person name="Qu J.-H."/>
        </authorList>
    </citation>
    <scope>NUCLEOTIDE SEQUENCE [LARGE SCALE GENOMIC DNA]</scope>
    <source>
        <strain evidence="1 2">T17</strain>
    </source>
</reference>
<dbReference type="AlphaFoldDB" id="A0A5R9KRB9"/>
<gene>
    <name evidence="1" type="ORF">FEN17_19765</name>
</gene>
<organism evidence="1 2">
    <name type="scientific">Dyadobacter luticola</name>
    <dbReference type="NCBI Taxonomy" id="1979387"/>
    <lineage>
        <taxon>Bacteria</taxon>
        <taxon>Pseudomonadati</taxon>
        <taxon>Bacteroidota</taxon>
        <taxon>Cytophagia</taxon>
        <taxon>Cytophagales</taxon>
        <taxon>Spirosomataceae</taxon>
        <taxon>Dyadobacter</taxon>
    </lineage>
</organism>
<evidence type="ECO:0000313" key="2">
    <source>
        <dbReference type="Proteomes" id="UP000306402"/>
    </source>
</evidence>
<name>A0A5R9KRB9_9BACT</name>
<evidence type="ECO:0000313" key="1">
    <source>
        <dbReference type="EMBL" id="TLU98835.1"/>
    </source>
</evidence>
<dbReference type="InterPro" id="IPR058512">
    <property type="entry name" value="DUF8199"/>
</dbReference>
<comment type="caution">
    <text evidence="1">The sequence shown here is derived from an EMBL/GenBank/DDBJ whole genome shotgun (WGS) entry which is preliminary data.</text>
</comment>
<dbReference type="NCBIfam" id="NF047658">
    <property type="entry name" value="HYC_CC_PP"/>
    <property type="match status" value="1"/>
</dbReference>
<sequence>MENRFHQLITVSMALLVLLSSTGFAFIEHECMFRGKSVQFAQESKEASGTKKMSSCCAKARELKESKGTFFKKTACCKENQKFEKLEVVSSGAHFNAAFIKVFADLIPWSVKSYQFINAEWILPSARSLSPGISFSSRFHGKGMRCFIQSYLI</sequence>
<keyword evidence="2" id="KW-1185">Reference proteome</keyword>
<dbReference type="RefSeq" id="WP_138367124.1">
    <property type="nucleotide sequence ID" value="NZ_VCEJ01000005.1"/>
</dbReference>
<proteinExistence type="predicted"/>
<dbReference type="Proteomes" id="UP000306402">
    <property type="component" value="Unassembled WGS sequence"/>
</dbReference>
<dbReference type="OrthoDB" id="952405at2"/>